<sequence>MGARSGHVQSKVEPELKKSAEDILSQIGLSMSDALRIFLKQVVFQRGLPFDLRLPNHETIQAIEDVKMGENFQEFSTKEELFEEWDRSLGRLSEPAPIREH</sequence>
<dbReference type="GO" id="GO:0044010">
    <property type="term" value="P:single-species biofilm formation"/>
    <property type="evidence" value="ECO:0007669"/>
    <property type="project" value="InterPro"/>
</dbReference>
<dbReference type="InterPro" id="IPR007337">
    <property type="entry name" value="RelB/DinJ"/>
</dbReference>
<dbReference type="InterPro" id="IPR026262">
    <property type="entry name" value="DinJ"/>
</dbReference>
<dbReference type="AlphaFoldDB" id="A0A450WUE4"/>
<protein>
    <submittedName>
        <fullName evidence="3">DNA-damage-inducible protein J</fullName>
    </submittedName>
</protein>
<evidence type="ECO:0000256" key="2">
    <source>
        <dbReference type="ARBA" id="ARBA00022649"/>
    </source>
</evidence>
<keyword evidence="2" id="KW-1277">Toxin-antitoxin system</keyword>
<dbReference type="PANTHER" id="PTHR38781">
    <property type="entry name" value="ANTITOXIN DINJ-RELATED"/>
    <property type="match status" value="1"/>
</dbReference>
<dbReference type="InterPro" id="IPR013321">
    <property type="entry name" value="Arc_rbn_hlx_hlx"/>
</dbReference>
<comment type="similarity">
    <text evidence="1">Belongs to the RelB/DinJ antitoxin family.</text>
</comment>
<proteinExistence type="inferred from homology"/>
<dbReference type="PANTHER" id="PTHR38781:SF1">
    <property type="entry name" value="ANTITOXIN DINJ-RELATED"/>
    <property type="match status" value="1"/>
</dbReference>
<organism evidence="3">
    <name type="scientific">Candidatus Kentrum sp. LPFa</name>
    <dbReference type="NCBI Taxonomy" id="2126335"/>
    <lineage>
        <taxon>Bacteria</taxon>
        <taxon>Pseudomonadati</taxon>
        <taxon>Pseudomonadota</taxon>
        <taxon>Gammaproteobacteria</taxon>
        <taxon>Candidatus Kentrum</taxon>
    </lineage>
</organism>
<dbReference type="EMBL" id="CAADFK010000218">
    <property type="protein sequence ID" value="VFK20620.1"/>
    <property type="molecule type" value="Genomic_DNA"/>
</dbReference>
<accession>A0A450WUE4</accession>
<dbReference type="Pfam" id="PF04221">
    <property type="entry name" value="RelB"/>
    <property type="match status" value="1"/>
</dbReference>
<dbReference type="Gene3D" id="1.10.1220.10">
    <property type="entry name" value="Met repressor-like"/>
    <property type="match status" value="1"/>
</dbReference>
<dbReference type="GO" id="GO:0006351">
    <property type="term" value="P:DNA-templated transcription"/>
    <property type="evidence" value="ECO:0007669"/>
    <property type="project" value="TreeGrafter"/>
</dbReference>
<evidence type="ECO:0000256" key="1">
    <source>
        <dbReference type="ARBA" id="ARBA00010562"/>
    </source>
</evidence>
<reference evidence="3" key="1">
    <citation type="submission" date="2019-02" db="EMBL/GenBank/DDBJ databases">
        <authorList>
            <person name="Gruber-Vodicka R. H."/>
            <person name="Seah K. B. B."/>
        </authorList>
    </citation>
    <scope>NUCLEOTIDE SEQUENCE</scope>
    <source>
        <strain evidence="3">BECK_S313</strain>
    </source>
</reference>
<dbReference type="GO" id="GO:0000987">
    <property type="term" value="F:cis-regulatory region sequence-specific DNA binding"/>
    <property type="evidence" value="ECO:0007669"/>
    <property type="project" value="InterPro"/>
</dbReference>
<dbReference type="GO" id="GO:0015643">
    <property type="term" value="F:toxic substance binding"/>
    <property type="evidence" value="ECO:0007669"/>
    <property type="project" value="InterPro"/>
</dbReference>
<dbReference type="PIRSF" id="PIRSF003108">
    <property type="entry name" value="DinJ"/>
    <property type="match status" value="1"/>
</dbReference>
<evidence type="ECO:0000313" key="3">
    <source>
        <dbReference type="EMBL" id="VFK20620.1"/>
    </source>
</evidence>
<dbReference type="NCBIfam" id="TIGR02384">
    <property type="entry name" value="RelB_DinJ"/>
    <property type="match status" value="1"/>
</dbReference>
<name>A0A450WUE4_9GAMM</name>
<gene>
    <name evidence="3" type="ORF">BECKLPF1236B_GA0070989_12186</name>
</gene>
<dbReference type="GO" id="GO:0006355">
    <property type="term" value="P:regulation of DNA-templated transcription"/>
    <property type="evidence" value="ECO:0007669"/>
    <property type="project" value="InterPro"/>
</dbReference>